<feature type="signal peptide" evidence="1">
    <location>
        <begin position="1"/>
        <end position="22"/>
    </location>
</feature>
<accession>A0A8K0J9U4</accession>
<dbReference type="Proteomes" id="UP000811619">
    <property type="component" value="Unassembled WGS sequence"/>
</dbReference>
<dbReference type="EMBL" id="SRPY01000145">
    <property type="protein sequence ID" value="KAG5927962.1"/>
    <property type="molecule type" value="Genomic_DNA"/>
</dbReference>
<keyword evidence="3" id="KW-1185">Reference proteome</keyword>
<gene>
    <name evidence="2" type="ORF">E4U42_001499</name>
</gene>
<protein>
    <submittedName>
        <fullName evidence="2">Uncharacterized protein</fullName>
    </submittedName>
</protein>
<feature type="chain" id="PRO_5035462569" evidence="1">
    <location>
        <begin position="23"/>
        <end position="155"/>
    </location>
</feature>
<name>A0A8K0J9U4_9HYPO</name>
<reference evidence="2" key="1">
    <citation type="journal article" date="2020" name="bioRxiv">
        <title>Whole genome comparisons of ergot fungi reveals the divergence and evolution of species within the genus Claviceps are the result of varying mechanisms driving genome evolution and host range expansion.</title>
        <authorList>
            <person name="Wyka S.A."/>
            <person name="Mondo S.J."/>
            <person name="Liu M."/>
            <person name="Dettman J."/>
            <person name="Nalam V."/>
            <person name="Broders K.D."/>
        </authorList>
    </citation>
    <scope>NUCLEOTIDE SEQUENCE</scope>
    <source>
        <strain evidence="2">CCC 489</strain>
    </source>
</reference>
<sequence length="155" mass="15985">MKTLVPFLTLLVLALASHISLAGNSVAAPNASSTPVPSAPSGAYCECGYTYCASVLTAMSSALTMRESENPWTTKQLADAYCATSRAVCSSGKPSTGINTALFICLCNDAGAKYGTTLDLVCACDKCLVVAPDFRGRCETPCHSGQCKGSIEGLV</sequence>
<comment type="caution">
    <text evidence="2">The sequence shown here is derived from an EMBL/GenBank/DDBJ whole genome shotgun (WGS) entry which is preliminary data.</text>
</comment>
<proteinExistence type="predicted"/>
<evidence type="ECO:0000256" key="1">
    <source>
        <dbReference type="SAM" id="SignalP"/>
    </source>
</evidence>
<keyword evidence="1" id="KW-0732">Signal</keyword>
<dbReference type="AlphaFoldDB" id="A0A8K0J9U4"/>
<organism evidence="2 3">
    <name type="scientific">Claviceps africana</name>
    <dbReference type="NCBI Taxonomy" id="83212"/>
    <lineage>
        <taxon>Eukaryota</taxon>
        <taxon>Fungi</taxon>
        <taxon>Dikarya</taxon>
        <taxon>Ascomycota</taxon>
        <taxon>Pezizomycotina</taxon>
        <taxon>Sordariomycetes</taxon>
        <taxon>Hypocreomycetidae</taxon>
        <taxon>Hypocreales</taxon>
        <taxon>Clavicipitaceae</taxon>
        <taxon>Claviceps</taxon>
    </lineage>
</organism>
<evidence type="ECO:0000313" key="2">
    <source>
        <dbReference type="EMBL" id="KAG5927962.1"/>
    </source>
</evidence>
<dbReference type="OrthoDB" id="4867494at2759"/>
<evidence type="ECO:0000313" key="3">
    <source>
        <dbReference type="Proteomes" id="UP000811619"/>
    </source>
</evidence>